<gene>
    <name evidence="1" type="ORF">AVEN_147837_1</name>
</gene>
<proteinExistence type="predicted"/>
<evidence type="ECO:0000313" key="1">
    <source>
        <dbReference type="EMBL" id="GBM06897.1"/>
    </source>
</evidence>
<comment type="caution">
    <text evidence="1">The sequence shown here is derived from an EMBL/GenBank/DDBJ whole genome shotgun (WGS) entry which is preliminary data.</text>
</comment>
<dbReference type="EMBL" id="BGPR01000235">
    <property type="protein sequence ID" value="GBM06897.1"/>
    <property type="molecule type" value="Genomic_DNA"/>
</dbReference>
<accession>A0A4Y2CSW2</accession>
<organism evidence="1 2">
    <name type="scientific">Araneus ventricosus</name>
    <name type="common">Orbweaver spider</name>
    <name type="synonym">Epeira ventricosa</name>
    <dbReference type="NCBI Taxonomy" id="182803"/>
    <lineage>
        <taxon>Eukaryota</taxon>
        <taxon>Metazoa</taxon>
        <taxon>Ecdysozoa</taxon>
        <taxon>Arthropoda</taxon>
        <taxon>Chelicerata</taxon>
        <taxon>Arachnida</taxon>
        <taxon>Araneae</taxon>
        <taxon>Araneomorphae</taxon>
        <taxon>Entelegynae</taxon>
        <taxon>Araneoidea</taxon>
        <taxon>Araneidae</taxon>
        <taxon>Araneus</taxon>
    </lineage>
</organism>
<dbReference type="Proteomes" id="UP000499080">
    <property type="component" value="Unassembled WGS sequence"/>
</dbReference>
<keyword evidence="2" id="KW-1185">Reference proteome</keyword>
<dbReference type="OrthoDB" id="6443573at2759"/>
<protein>
    <submittedName>
        <fullName evidence="1">Uncharacterized protein</fullName>
    </submittedName>
</protein>
<dbReference type="AlphaFoldDB" id="A0A4Y2CSW2"/>
<name>A0A4Y2CSW2_ARAVE</name>
<reference evidence="1 2" key="1">
    <citation type="journal article" date="2019" name="Sci. Rep.">
        <title>Orb-weaving spider Araneus ventricosus genome elucidates the spidroin gene catalogue.</title>
        <authorList>
            <person name="Kono N."/>
            <person name="Nakamura H."/>
            <person name="Ohtoshi R."/>
            <person name="Moran D.A.P."/>
            <person name="Shinohara A."/>
            <person name="Yoshida Y."/>
            <person name="Fujiwara M."/>
            <person name="Mori M."/>
            <person name="Tomita M."/>
            <person name="Arakawa K."/>
        </authorList>
    </citation>
    <scope>NUCLEOTIDE SEQUENCE [LARGE SCALE GENOMIC DNA]</scope>
</reference>
<evidence type="ECO:0000313" key="2">
    <source>
        <dbReference type="Proteomes" id="UP000499080"/>
    </source>
</evidence>
<sequence length="137" mass="16164">MYHGSRASWTQDIREFFSHLRNYHLAARYSSFFPSLPPEERKKFLDSLGDVELDDFLHCLSAVTKEEEEQILKDGPLTLLFSYTKWSLRSLFLETVEKKKIIDEINFHFLVDHFASPFELFERLGSLEGKCKNKPML</sequence>